<comment type="function">
    <text evidence="15">G-protein coupled receptor for glutamate. Ligand binding causes a conformation change that triggers signaling via guanine nucleotide-binding proteins (G proteins) and modulates the activity of down-stream effectors. Signaling activates a phosphatidylinositol-calcium second messenger system and generates a calcium-activated chloride current. Plays an important role in the regulation of synaptic plasticity and the modulation of the neural network activity.</text>
</comment>
<keyword evidence="7 19" id="KW-0732">Signal</keyword>
<dbReference type="PROSITE" id="PS00981">
    <property type="entry name" value="G_PROTEIN_RECEP_F3_3"/>
    <property type="match status" value="1"/>
</dbReference>
<dbReference type="Ensembl" id="ENSSAUT00010025609.1">
    <property type="protein sequence ID" value="ENSSAUP00010024239.1"/>
    <property type="gene ID" value="ENSSAUG00010007984.1"/>
</dbReference>
<evidence type="ECO:0000313" key="22">
    <source>
        <dbReference type="Proteomes" id="UP000472265"/>
    </source>
</evidence>
<evidence type="ECO:0000256" key="14">
    <source>
        <dbReference type="ARBA" id="ARBA00023224"/>
    </source>
</evidence>
<keyword evidence="13" id="KW-0325">Glycoprotein</keyword>
<feature type="compositionally biased region" description="Pro residues" evidence="17">
    <location>
        <begin position="1117"/>
        <end position="1127"/>
    </location>
</feature>
<feature type="transmembrane region" description="Helical" evidence="18">
    <location>
        <begin position="691"/>
        <end position="718"/>
    </location>
</feature>
<dbReference type="PRINTS" id="PR00593">
    <property type="entry name" value="MTABOTROPICR"/>
</dbReference>
<feature type="signal peptide" evidence="19">
    <location>
        <begin position="1"/>
        <end position="27"/>
    </location>
</feature>
<evidence type="ECO:0000256" key="5">
    <source>
        <dbReference type="ARBA" id="ARBA00022553"/>
    </source>
</evidence>
<feature type="compositionally biased region" description="Low complexity" evidence="17">
    <location>
        <begin position="1166"/>
        <end position="1179"/>
    </location>
</feature>
<dbReference type="GO" id="GO:0008066">
    <property type="term" value="F:glutamate receptor activity"/>
    <property type="evidence" value="ECO:0007669"/>
    <property type="project" value="UniProtKB-ARBA"/>
</dbReference>
<reference evidence="21" key="1">
    <citation type="submission" date="2021-04" db="EMBL/GenBank/DDBJ databases">
        <authorList>
            <consortium name="Wellcome Sanger Institute Data Sharing"/>
        </authorList>
    </citation>
    <scope>NUCLEOTIDE SEQUENCE [LARGE SCALE GENOMIC DNA]</scope>
</reference>
<dbReference type="Pfam" id="PF10606">
    <property type="entry name" value="GluR_Homer-bdg"/>
    <property type="match status" value="1"/>
</dbReference>
<dbReference type="Pfam" id="PF00003">
    <property type="entry name" value="7tm_3"/>
    <property type="match status" value="1"/>
</dbReference>
<dbReference type="InterPro" id="IPR011500">
    <property type="entry name" value="GPCR_3_9-Cys_dom"/>
</dbReference>
<evidence type="ECO:0000256" key="10">
    <source>
        <dbReference type="ARBA" id="ARBA00023136"/>
    </source>
</evidence>
<feature type="transmembrane region" description="Helical" evidence="18">
    <location>
        <begin position="585"/>
        <end position="608"/>
    </location>
</feature>
<dbReference type="InterPro" id="IPR001828">
    <property type="entry name" value="ANF_lig-bd_rcpt"/>
</dbReference>
<protein>
    <recommendedName>
        <fullName evidence="16">Metabotropic glutamate receptor 5</fullName>
    </recommendedName>
</protein>
<keyword evidence="8 18" id="KW-1133">Transmembrane helix</keyword>
<comment type="similarity">
    <text evidence="2">Belongs to the G-protein coupled receptor 3 family.</text>
</comment>
<dbReference type="PROSITE" id="PS50259">
    <property type="entry name" value="G_PROTEIN_RECEP_F3_4"/>
    <property type="match status" value="1"/>
</dbReference>
<feature type="domain" description="G-protein coupled receptors family 3 profile" evidence="20">
    <location>
        <begin position="583"/>
        <end position="845"/>
    </location>
</feature>
<dbReference type="SUPFAM" id="SSF53822">
    <property type="entry name" value="Periplasmic binding protein-like I"/>
    <property type="match status" value="1"/>
</dbReference>
<evidence type="ECO:0000256" key="7">
    <source>
        <dbReference type="ARBA" id="ARBA00022729"/>
    </source>
</evidence>
<keyword evidence="14" id="KW-0807">Transducer</keyword>
<evidence type="ECO:0000256" key="15">
    <source>
        <dbReference type="ARBA" id="ARBA00058291"/>
    </source>
</evidence>
<dbReference type="FunFam" id="3.40.50.2300:FF:000219">
    <property type="entry name" value="Glutamate metabotropic receptor 5"/>
    <property type="match status" value="1"/>
</dbReference>
<dbReference type="PANTHER" id="PTHR24060">
    <property type="entry name" value="METABOTROPIC GLUTAMATE RECEPTOR"/>
    <property type="match status" value="1"/>
</dbReference>
<feature type="transmembrane region" description="Helical" evidence="18">
    <location>
        <begin position="803"/>
        <end position="830"/>
    </location>
</feature>
<dbReference type="InterPro" id="IPR000202">
    <property type="entry name" value="GPCR_3_mGluR5"/>
</dbReference>
<dbReference type="Pfam" id="PF07562">
    <property type="entry name" value="NCD3G"/>
    <property type="match status" value="1"/>
</dbReference>
<keyword evidence="9" id="KW-0297">G-protein coupled receptor</keyword>
<evidence type="ECO:0000256" key="11">
    <source>
        <dbReference type="ARBA" id="ARBA00023157"/>
    </source>
</evidence>
<keyword evidence="4" id="KW-0488">Methylation</keyword>
<proteinExistence type="inferred from homology"/>
<feature type="transmembrane region" description="Helical" evidence="18">
    <location>
        <begin position="620"/>
        <end position="641"/>
    </location>
</feature>
<dbReference type="GO" id="GO:0007206">
    <property type="term" value="P:phospholipase C-activating G protein-coupled glutamate receptor signaling pathway"/>
    <property type="evidence" value="ECO:0007669"/>
    <property type="project" value="UniProtKB-ARBA"/>
</dbReference>
<feature type="region of interest" description="Disordered" evidence="17">
    <location>
        <begin position="1163"/>
        <end position="1216"/>
    </location>
</feature>
<dbReference type="InterPro" id="IPR000337">
    <property type="entry name" value="GPCR_3"/>
</dbReference>
<evidence type="ECO:0000256" key="17">
    <source>
        <dbReference type="SAM" id="MobiDB-lite"/>
    </source>
</evidence>
<evidence type="ECO:0000256" key="12">
    <source>
        <dbReference type="ARBA" id="ARBA00023170"/>
    </source>
</evidence>
<evidence type="ECO:0000313" key="21">
    <source>
        <dbReference type="Ensembl" id="ENSSAUP00010024239.1"/>
    </source>
</evidence>
<keyword evidence="12" id="KW-0675">Receptor</keyword>
<dbReference type="InterPro" id="IPR019588">
    <property type="entry name" value="Metabotropic_Glu_rcpt_Homer-bd"/>
</dbReference>
<dbReference type="GO" id="GO:0005886">
    <property type="term" value="C:plasma membrane"/>
    <property type="evidence" value="ECO:0007669"/>
    <property type="project" value="UniProtKB-SubCell"/>
</dbReference>
<dbReference type="InterPro" id="IPR000162">
    <property type="entry name" value="GPCR_3_mtglu_rcpt"/>
</dbReference>
<dbReference type="PROSITE" id="PS00980">
    <property type="entry name" value="G_PROTEIN_RECEP_F3_2"/>
    <property type="match status" value="1"/>
</dbReference>
<evidence type="ECO:0000256" key="4">
    <source>
        <dbReference type="ARBA" id="ARBA00022481"/>
    </source>
</evidence>
<reference evidence="21" key="2">
    <citation type="submission" date="2025-08" db="UniProtKB">
        <authorList>
            <consortium name="Ensembl"/>
        </authorList>
    </citation>
    <scope>IDENTIFICATION</scope>
</reference>
<dbReference type="PROSITE" id="PS00979">
    <property type="entry name" value="G_PROTEIN_RECEP_F3_1"/>
    <property type="match status" value="1"/>
</dbReference>
<evidence type="ECO:0000256" key="1">
    <source>
        <dbReference type="ARBA" id="ARBA00004651"/>
    </source>
</evidence>
<dbReference type="InterPro" id="IPR017979">
    <property type="entry name" value="GPCR_3_CS"/>
</dbReference>
<dbReference type="Proteomes" id="UP000472265">
    <property type="component" value="Chromosome 2"/>
</dbReference>
<keyword evidence="6 18" id="KW-0812">Transmembrane</keyword>
<feature type="compositionally biased region" description="Pro residues" evidence="17">
    <location>
        <begin position="1186"/>
        <end position="1199"/>
    </location>
</feature>
<dbReference type="InterPro" id="IPR017978">
    <property type="entry name" value="GPCR_3_C"/>
</dbReference>
<dbReference type="PRINTS" id="PR01055">
    <property type="entry name" value="MTABOTROPC5R"/>
</dbReference>
<dbReference type="GO" id="GO:1902533">
    <property type="term" value="P:positive regulation of intracellular signal transduction"/>
    <property type="evidence" value="ECO:0007669"/>
    <property type="project" value="UniProtKB-ARBA"/>
</dbReference>
<feature type="region of interest" description="Disordered" evidence="17">
    <location>
        <begin position="1102"/>
        <end position="1131"/>
    </location>
</feature>
<dbReference type="PRINTS" id="PR00248">
    <property type="entry name" value="GPCRMGR"/>
</dbReference>
<dbReference type="CDD" id="cd15450">
    <property type="entry name" value="7tmC_mGluR5"/>
    <property type="match status" value="1"/>
</dbReference>
<feature type="chain" id="PRO_5025377077" description="Metabotropic glutamate receptor 5" evidence="19">
    <location>
        <begin position="28"/>
        <end position="1216"/>
    </location>
</feature>
<accession>A0A671VDP4</accession>
<dbReference type="SMART" id="SM01229">
    <property type="entry name" value="GluR_Homer-bdg"/>
    <property type="match status" value="1"/>
</dbReference>
<dbReference type="Gene3D" id="3.40.50.2300">
    <property type="match status" value="2"/>
</dbReference>
<dbReference type="GO" id="GO:0030425">
    <property type="term" value="C:dendrite"/>
    <property type="evidence" value="ECO:0007669"/>
    <property type="project" value="UniProtKB-ARBA"/>
</dbReference>
<keyword evidence="5" id="KW-0597">Phosphoprotein</keyword>
<sequence>MADTMVLMLMMLCLLLILSMWVGPDEADSAQSNERRVVAHIPGDIIIGALFSVHHQPPADKVHERKCGAVREQYGIQRVEAMMHTLDRINTDQNILPNISLGCEIRDSCWHSAVALEQSIEFIRDSLVSSDECSDPSATPMRGKKPIVGLIGPGSSSVAIQVQNLLQLFNIPQIAYSATSMDLSDKSLYKYFMRVVPSDAQQARAMVDIVKRYNWSYVSAIHTEGNYGESGMEAFKDMAAKEGICIAHSGKIHSNAGEQSFDRLLERLMAHLPKARVVACFCEGMTVRNILMAMRRQGLVGEFLLIGSDGWADRYDVTDGYVREAAGGITIKLQSADVKWFDEYYLKLRPENNHRNPWFPEFWQHRFHCRLKGHPQESSKHNRTCGKRESLRQQYAQDTKMGFVINAIYSMAYGLHNMQRALCPGYQGLCDAMRPIDGATLLDFLMKTNFTGVSGEGILFDENGDSPGRYEIMNFKKMGKDYYDYINVGSWDNRGLKIDDDEIWPNKESIIKSVCSEPCDKGQIKVIRKGEVSCCWTCTPCKENEFVSDEYTCRACELGSWPTDDLTGCDLIPVEYLRWGDPEPIAAVVFACLGQMATFFVTAVFIRFRDTPVVKSSSRELCYIILAGICLGYLCTFSLIAKPHVIHCYLQRLGIGLSPAMSYSALVTKTNRIARILAGSKKKICTKKPRFMSACAQLIIAFLLILLQLSIIVALFLMEPPEVIHDYPSIRQVNLICNTTNLAVVAPLGYNCLLILSCTFYAFKTRNVPANFNEAKYIAFTMYTTCIIWLAFVPIYFGSNYKIITMCFSVSLSATVALCCMFVPKVYIILAKPERNVRSAFTTSTVVRMHVGDGKSSSAASRSSSLVNLWKRRGSTGETLSSNGKSVSWAQTERSGSRSSHLWQRLSFHIKKKENNQTAVIKPFSKTSEDHPDSVTDKTLYDLSEADERYSITYRPQTPSPISTVSQRLGAGYVEEPQMTAVPQYPSSVCSGGSSSSCAPSSSGSVVVGSDGRLVTVDDHPGRPQSSLMDQISCVVNRFTANITELNSMMLTPSPTHSHSTHKHTPPSPHPADPYLLPREIQMPPTLTTYAEVQPLPPVESGMGGRDGCPVHSMPHSPYPLPPPHPQTSPSLSPMRGGLITCLADSPLRRAELEEELIALTPPSPFRDSLASSSSSPISETGLCLPPVPSHPPPSPPSPRYSRLTLRNYSQSSSSL</sequence>
<organism evidence="21 22">
    <name type="scientific">Sparus aurata</name>
    <name type="common">Gilthead sea bream</name>
    <dbReference type="NCBI Taxonomy" id="8175"/>
    <lineage>
        <taxon>Eukaryota</taxon>
        <taxon>Metazoa</taxon>
        <taxon>Chordata</taxon>
        <taxon>Craniata</taxon>
        <taxon>Vertebrata</taxon>
        <taxon>Euteleostomi</taxon>
        <taxon>Actinopterygii</taxon>
        <taxon>Neopterygii</taxon>
        <taxon>Teleostei</taxon>
        <taxon>Neoteleostei</taxon>
        <taxon>Acanthomorphata</taxon>
        <taxon>Eupercaria</taxon>
        <taxon>Spariformes</taxon>
        <taxon>Sparidae</taxon>
        <taxon>Sparus</taxon>
    </lineage>
</organism>
<feature type="transmembrane region" description="Helical" evidence="18">
    <location>
        <begin position="742"/>
        <end position="763"/>
    </location>
</feature>
<dbReference type="FunFam" id="3.40.50.2300:FF:000243">
    <property type="entry name" value="Metabotropic glutamate receptor 5"/>
    <property type="match status" value="1"/>
</dbReference>
<evidence type="ECO:0000256" key="8">
    <source>
        <dbReference type="ARBA" id="ARBA00022989"/>
    </source>
</evidence>
<feature type="transmembrane region" description="Helical" evidence="18">
    <location>
        <begin position="775"/>
        <end position="797"/>
    </location>
</feature>
<keyword evidence="3" id="KW-1003">Cell membrane</keyword>
<evidence type="ECO:0000256" key="3">
    <source>
        <dbReference type="ARBA" id="ARBA00022475"/>
    </source>
</evidence>
<gene>
    <name evidence="21" type="primary">GRM5</name>
    <name evidence="21" type="synonym">grm5b</name>
</gene>
<keyword evidence="11" id="KW-1015">Disulfide bond</keyword>
<evidence type="ECO:0000256" key="16">
    <source>
        <dbReference type="ARBA" id="ARBA00070127"/>
    </source>
</evidence>
<comment type="subcellular location">
    <subcellularLocation>
        <location evidence="1">Cell membrane</location>
        <topology evidence="1">Multi-pass membrane protein</topology>
    </subcellularLocation>
</comment>
<dbReference type="GeneTree" id="ENSGT01030000234595"/>
<dbReference type="AlphaFoldDB" id="A0A671VDP4"/>
<dbReference type="CDD" id="cd06374">
    <property type="entry name" value="PBP1_mGluR_groupI"/>
    <property type="match status" value="1"/>
</dbReference>
<name>A0A671VDP4_SPAAU</name>
<dbReference type="Pfam" id="PF01094">
    <property type="entry name" value="ANF_receptor"/>
    <property type="match status" value="1"/>
</dbReference>
<dbReference type="GO" id="GO:0030296">
    <property type="term" value="F:protein tyrosine kinase activator activity"/>
    <property type="evidence" value="ECO:0007669"/>
    <property type="project" value="UniProtKB-ARBA"/>
</dbReference>
<evidence type="ECO:0000256" key="2">
    <source>
        <dbReference type="ARBA" id="ARBA00007242"/>
    </source>
</evidence>
<dbReference type="Gene3D" id="2.10.50.30">
    <property type="entry name" value="GPCR, family 3, nine cysteines domain"/>
    <property type="match status" value="1"/>
</dbReference>
<dbReference type="InterPro" id="IPR050726">
    <property type="entry name" value="mGluR"/>
</dbReference>
<keyword evidence="10 18" id="KW-0472">Membrane</keyword>
<evidence type="ECO:0000256" key="9">
    <source>
        <dbReference type="ARBA" id="ARBA00023040"/>
    </source>
</evidence>
<evidence type="ECO:0000256" key="13">
    <source>
        <dbReference type="ARBA" id="ARBA00023180"/>
    </source>
</evidence>
<dbReference type="InterPro" id="IPR028082">
    <property type="entry name" value="Peripla_BP_I"/>
</dbReference>
<dbReference type="FunFam" id="2.10.50.30:FF:000001">
    <property type="entry name" value="metabotropic glutamate receptor 1"/>
    <property type="match status" value="1"/>
</dbReference>
<feature type="compositionally biased region" description="Polar residues" evidence="17">
    <location>
        <begin position="1205"/>
        <end position="1216"/>
    </location>
</feature>
<reference evidence="21" key="3">
    <citation type="submission" date="2025-09" db="UniProtKB">
        <authorList>
            <consortium name="Ensembl"/>
        </authorList>
    </citation>
    <scope>IDENTIFICATION</scope>
</reference>
<keyword evidence="22" id="KW-1185">Reference proteome</keyword>
<feature type="region of interest" description="Disordered" evidence="17">
    <location>
        <begin position="1052"/>
        <end position="1071"/>
    </location>
</feature>
<evidence type="ECO:0000256" key="19">
    <source>
        <dbReference type="SAM" id="SignalP"/>
    </source>
</evidence>
<evidence type="ECO:0000259" key="20">
    <source>
        <dbReference type="PROSITE" id="PS50259"/>
    </source>
</evidence>
<evidence type="ECO:0000256" key="6">
    <source>
        <dbReference type="ARBA" id="ARBA00022692"/>
    </source>
</evidence>
<dbReference type="InterPro" id="IPR038550">
    <property type="entry name" value="GPCR_3_9-Cys_sf"/>
</dbReference>
<evidence type="ECO:0000256" key="18">
    <source>
        <dbReference type="SAM" id="Phobius"/>
    </source>
</evidence>
<dbReference type="GO" id="GO:0004930">
    <property type="term" value="F:G protein-coupled receptor activity"/>
    <property type="evidence" value="ECO:0007669"/>
    <property type="project" value="UniProtKB-KW"/>
</dbReference>